<feature type="region of interest" description="Disordered" evidence="11">
    <location>
        <begin position="439"/>
        <end position="469"/>
    </location>
</feature>
<protein>
    <recommendedName>
        <fullName evidence="4">Mediator of RNA polymerase II transcription subunit 6</fullName>
    </recommendedName>
    <alternativeName>
        <fullName evidence="10">Mediator complex subunit 6</fullName>
    </alternativeName>
</protein>
<keyword evidence="7" id="KW-0804">Transcription</keyword>
<dbReference type="GO" id="GO:0016592">
    <property type="term" value="C:mediator complex"/>
    <property type="evidence" value="ECO:0007669"/>
    <property type="project" value="InterPro"/>
</dbReference>
<evidence type="ECO:0000256" key="6">
    <source>
        <dbReference type="ARBA" id="ARBA00023159"/>
    </source>
</evidence>
<feature type="compositionally biased region" description="Polar residues" evidence="11">
    <location>
        <begin position="394"/>
        <end position="413"/>
    </location>
</feature>
<dbReference type="FunFam" id="3.10.450.580:FF:000003">
    <property type="entry name" value="Mediator of RNA polymerase II transcription subunit 6"/>
    <property type="match status" value="1"/>
</dbReference>
<reference evidence="12 13" key="1">
    <citation type="submission" date="2017-07" db="EMBL/GenBank/DDBJ databases">
        <title>Genome sequence of the Sordaria macrospora wild type strain R19027.</title>
        <authorList>
            <person name="Nowrousian M."/>
            <person name="Teichert I."/>
            <person name="Kueck U."/>
        </authorList>
    </citation>
    <scope>NUCLEOTIDE SEQUENCE [LARGE SCALE GENOMIC DNA]</scope>
    <source>
        <strain evidence="12 13">R19027</strain>
        <tissue evidence="12">Mycelium</tissue>
    </source>
</reference>
<evidence type="ECO:0000256" key="1">
    <source>
        <dbReference type="ARBA" id="ARBA00004123"/>
    </source>
</evidence>
<dbReference type="PANTHER" id="PTHR13104">
    <property type="entry name" value="MED-6-RELATED"/>
    <property type="match status" value="1"/>
</dbReference>
<gene>
    <name evidence="12" type="ORF">SMACR_02654</name>
</gene>
<comment type="caution">
    <text evidence="12">The sequence shown here is derived from an EMBL/GenBank/DDBJ whole genome shotgun (WGS) entry which is preliminary data.</text>
</comment>
<evidence type="ECO:0000256" key="3">
    <source>
        <dbReference type="ARBA" id="ARBA00011837"/>
    </source>
</evidence>
<comment type="subcellular location">
    <subcellularLocation>
        <location evidence="1">Nucleus</location>
    </subcellularLocation>
</comment>
<evidence type="ECO:0000256" key="11">
    <source>
        <dbReference type="SAM" id="MobiDB-lite"/>
    </source>
</evidence>
<feature type="region of interest" description="Disordered" evidence="11">
    <location>
        <begin position="367"/>
        <end position="416"/>
    </location>
</feature>
<name>A0A8S9A4J7_SORMA</name>
<dbReference type="Pfam" id="PF04934">
    <property type="entry name" value="Med6"/>
    <property type="match status" value="1"/>
</dbReference>
<evidence type="ECO:0000256" key="7">
    <source>
        <dbReference type="ARBA" id="ARBA00023163"/>
    </source>
</evidence>
<dbReference type="GO" id="GO:0006357">
    <property type="term" value="P:regulation of transcription by RNA polymerase II"/>
    <property type="evidence" value="ECO:0007669"/>
    <property type="project" value="InterPro"/>
</dbReference>
<dbReference type="InterPro" id="IPR007018">
    <property type="entry name" value="Mediator_Med6"/>
</dbReference>
<evidence type="ECO:0000313" key="13">
    <source>
        <dbReference type="Proteomes" id="UP000433876"/>
    </source>
</evidence>
<dbReference type="Gene3D" id="3.10.450.580">
    <property type="entry name" value="Mediator complex, subunit Med6"/>
    <property type="match status" value="1"/>
</dbReference>
<evidence type="ECO:0000256" key="8">
    <source>
        <dbReference type="ARBA" id="ARBA00023242"/>
    </source>
</evidence>
<comment type="subunit">
    <text evidence="3">Component of the Mediator complex.</text>
</comment>
<organism evidence="12 13">
    <name type="scientific">Sordaria macrospora</name>
    <dbReference type="NCBI Taxonomy" id="5147"/>
    <lineage>
        <taxon>Eukaryota</taxon>
        <taxon>Fungi</taxon>
        <taxon>Dikarya</taxon>
        <taxon>Ascomycota</taxon>
        <taxon>Pezizomycotina</taxon>
        <taxon>Sordariomycetes</taxon>
        <taxon>Sordariomycetidae</taxon>
        <taxon>Sordariales</taxon>
        <taxon>Sordariaceae</taxon>
        <taxon>Sordaria</taxon>
    </lineage>
</organism>
<evidence type="ECO:0000313" key="12">
    <source>
        <dbReference type="EMBL" id="KAA8636406.1"/>
    </source>
</evidence>
<accession>A0A8S9A4J7</accession>
<dbReference type="InterPro" id="IPR038566">
    <property type="entry name" value="Mediator_Med6_sf"/>
</dbReference>
<feature type="compositionally biased region" description="Polar residues" evidence="11">
    <location>
        <begin position="368"/>
        <end position="386"/>
    </location>
</feature>
<dbReference type="Proteomes" id="UP000433876">
    <property type="component" value="Unassembled WGS sequence"/>
</dbReference>
<comment type="function">
    <text evidence="9">Component of the Mediator complex, a coactivator involved in the regulated transcription of nearly all RNA polymerase II-dependent genes. Mediator functions as a bridge to convey information from gene-specific regulatory proteins to the basal RNA polymerase II transcription machinery. Mediator is recruited to promoters by direct interactions with regulatory proteins and serves as a scaffold for the assembly of a functional preinitiation complex with RNA polymerase II and the general transcription factors.</text>
</comment>
<evidence type="ECO:0000256" key="5">
    <source>
        <dbReference type="ARBA" id="ARBA00023015"/>
    </source>
</evidence>
<keyword evidence="8" id="KW-0539">Nucleus</keyword>
<feature type="compositionally biased region" description="Low complexity" evidence="11">
    <location>
        <begin position="498"/>
        <end position="509"/>
    </location>
</feature>
<dbReference type="VEuPathDB" id="FungiDB:SMAC_02654"/>
<dbReference type="GO" id="GO:0003712">
    <property type="term" value="F:transcription coregulator activity"/>
    <property type="evidence" value="ECO:0007669"/>
    <property type="project" value="InterPro"/>
</dbReference>
<dbReference type="EMBL" id="NMPR01000004">
    <property type="protein sequence ID" value="KAA8636406.1"/>
    <property type="molecule type" value="Genomic_DNA"/>
</dbReference>
<evidence type="ECO:0000256" key="10">
    <source>
        <dbReference type="ARBA" id="ARBA00031259"/>
    </source>
</evidence>
<evidence type="ECO:0000256" key="4">
    <source>
        <dbReference type="ARBA" id="ARBA00020634"/>
    </source>
</evidence>
<evidence type="ECO:0000256" key="2">
    <source>
        <dbReference type="ARBA" id="ARBA00007526"/>
    </source>
</evidence>
<keyword evidence="6" id="KW-0010">Activator</keyword>
<keyword evidence="5" id="KW-0805">Transcription regulation</keyword>
<dbReference type="AlphaFoldDB" id="A0A8S9A4J7"/>
<evidence type="ECO:0000256" key="9">
    <source>
        <dbReference type="ARBA" id="ARBA00025687"/>
    </source>
</evidence>
<comment type="similarity">
    <text evidence="2">Belongs to the Mediator complex subunit 6 family.</text>
</comment>
<feature type="region of interest" description="Disordered" evidence="11">
    <location>
        <begin position="498"/>
        <end position="544"/>
    </location>
</feature>
<proteinExistence type="inferred from homology"/>
<sequence length="544" mass="57918">MDELRLRFLSLNCVPRQNGPTPVSLRDVGPSTATSIFRGQGPLKAAASAGGYGACRIFHTPPKRVDAIHCFHFNLYPNSIIATLGDFRLPPATASLTSTAIRLALLRTSLNSHQQIFSPNTLLVLGFLHRTLIQTPLESPTSRPRTCLHLLANPFGSIYSTKGNRQLQNSQYSHIAEKIATMAFDPAANAGPPLDEIQWHTPPQFEGGLHSNSILYYFAQSPFYDKTSNNEVVFQQGLNNQAMSQYLATRELFESRLREMSGLEFIVAQEPAETGPGMGTGVWVINKQTRRKRPPTNPVRPEDGPPDEIIVHSTYFVVGENIYMAPTLADVISSRIGAIASAITKTLPLVDEVSDWAPAVGRRYITPAQPSTGAGSTTNYAASRTATPLPEGLPSTTTTNKPGATRTGGTTNDPLLDSLLMEEALLTHERYGTEYMDENPITGKPGDFHLTSTGRKAPQNNNKNGGGGGGALTLKEAAAALPALNTKGLGAAGSNPLAKGAAAAAAANAVVGKETKSPKTPGAGGPPKPKRRKSKNVVTTPSAA</sequence>